<proteinExistence type="predicted"/>
<evidence type="ECO:0000313" key="3">
    <source>
        <dbReference type="EMBL" id="KAJ7772270.1"/>
    </source>
</evidence>
<gene>
    <name evidence="3" type="ORF">B0H16DRAFT_1512926</name>
</gene>
<evidence type="ECO:0008006" key="5">
    <source>
        <dbReference type="Google" id="ProtNLM"/>
    </source>
</evidence>
<dbReference type="Proteomes" id="UP001215598">
    <property type="component" value="Unassembled WGS sequence"/>
</dbReference>
<dbReference type="EMBL" id="JARKIB010000014">
    <property type="protein sequence ID" value="KAJ7772270.1"/>
    <property type="molecule type" value="Genomic_DNA"/>
</dbReference>
<feature type="chain" id="PRO_5042139571" description="Secreted protein" evidence="2">
    <location>
        <begin position="22"/>
        <end position="82"/>
    </location>
</feature>
<evidence type="ECO:0000256" key="2">
    <source>
        <dbReference type="SAM" id="SignalP"/>
    </source>
</evidence>
<evidence type="ECO:0000313" key="4">
    <source>
        <dbReference type="Proteomes" id="UP001215598"/>
    </source>
</evidence>
<organism evidence="3 4">
    <name type="scientific">Mycena metata</name>
    <dbReference type="NCBI Taxonomy" id="1033252"/>
    <lineage>
        <taxon>Eukaryota</taxon>
        <taxon>Fungi</taxon>
        <taxon>Dikarya</taxon>
        <taxon>Basidiomycota</taxon>
        <taxon>Agaricomycotina</taxon>
        <taxon>Agaricomycetes</taxon>
        <taxon>Agaricomycetidae</taxon>
        <taxon>Agaricales</taxon>
        <taxon>Marasmiineae</taxon>
        <taxon>Mycenaceae</taxon>
        <taxon>Mycena</taxon>
    </lineage>
</organism>
<keyword evidence="4" id="KW-1185">Reference proteome</keyword>
<feature type="region of interest" description="Disordered" evidence="1">
    <location>
        <begin position="41"/>
        <end position="69"/>
    </location>
</feature>
<sequence>MSFVHHSWFGLSLAVPRLLTAQTKLVVHRPLLISRAFFPSHHPRPVQAYTSGAPRQTNGPPSLTGAAGGSQKMMESFIVSTS</sequence>
<name>A0AAD7JUW1_9AGAR</name>
<reference evidence="3" key="1">
    <citation type="submission" date="2023-03" db="EMBL/GenBank/DDBJ databases">
        <title>Massive genome expansion in bonnet fungi (Mycena s.s.) driven by repeated elements and novel gene families across ecological guilds.</title>
        <authorList>
            <consortium name="Lawrence Berkeley National Laboratory"/>
            <person name="Harder C.B."/>
            <person name="Miyauchi S."/>
            <person name="Viragh M."/>
            <person name="Kuo A."/>
            <person name="Thoen E."/>
            <person name="Andreopoulos B."/>
            <person name="Lu D."/>
            <person name="Skrede I."/>
            <person name="Drula E."/>
            <person name="Henrissat B."/>
            <person name="Morin E."/>
            <person name="Kohler A."/>
            <person name="Barry K."/>
            <person name="LaButti K."/>
            <person name="Morin E."/>
            <person name="Salamov A."/>
            <person name="Lipzen A."/>
            <person name="Mereny Z."/>
            <person name="Hegedus B."/>
            <person name="Baldrian P."/>
            <person name="Stursova M."/>
            <person name="Weitz H."/>
            <person name="Taylor A."/>
            <person name="Grigoriev I.V."/>
            <person name="Nagy L.G."/>
            <person name="Martin F."/>
            <person name="Kauserud H."/>
        </authorList>
    </citation>
    <scope>NUCLEOTIDE SEQUENCE</scope>
    <source>
        <strain evidence="3">CBHHK182m</strain>
    </source>
</reference>
<keyword evidence="2" id="KW-0732">Signal</keyword>
<protein>
    <recommendedName>
        <fullName evidence="5">Secreted protein</fullName>
    </recommendedName>
</protein>
<accession>A0AAD7JUW1</accession>
<feature type="compositionally biased region" description="Polar residues" evidence="1">
    <location>
        <begin position="48"/>
        <end position="61"/>
    </location>
</feature>
<dbReference type="AlphaFoldDB" id="A0AAD7JUW1"/>
<comment type="caution">
    <text evidence="3">The sequence shown here is derived from an EMBL/GenBank/DDBJ whole genome shotgun (WGS) entry which is preliminary data.</text>
</comment>
<evidence type="ECO:0000256" key="1">
    <source>
        <dbReference type="SAM" id="MobiDB-lite"/>
    </source>
</evidence>
<feature type="signal peptide" evidence="2">
    <location>
        <begin position="1"/>
        <end position="21"/>
    </location>
</feature>